<evidence type="ECO:0000256" key="1">
    <source>
        <dbReference type="SAM" id="MobiDB-lite"/>
    </source>
</evidence>
<accession>S9X9R9</accession>
<feature type="region of interest" description="Disordered" evidence="1">
    <location>
        <begin position="274"/>
        <end position="302"/>
    </location>
</feature>
<keyword evidence="5" id="KW-1185">Reference proteome</keyword>
<dbReference type="eggNOG" id="KOG0143">
    <property type="taxonomic scope" value="Eukaryota"/>
</dbReference>
<dbReference type="PANTHER" id="PTHR47990">
    <property type="entry name" value="2-OXOGLUTARATE (2OG) AND FE(II)-DEPENDENT OXYGENASE SUPERFAMILY PROTEIN-RELATED"/>
    <property type="match status" value="1"/>
</dbReference>
<dbReference type="GeneID" id="25037203"/>
<feature type="compositionally biased region" description="Basic and acidic residues" evidence="1">
    <location>
        <begin position="276"/>
        <end position="302"/>
    </location>
</feature>
<evidence type="ECO:0000313" key="4">
    <source>
        <dbReference type="EMBL" id="EPY53892.1"/>
    </source>
</evidence>
<organism evidence="4 5">
    <name type="scientific">Schizosaccharomyces cryophilus (strain OY26 / ATCC MYA-4695 / CBS 11777 / NBRC 106824 / NRRL Y48691)</name>
    <name type="common">Fission yeast</name>
    <dbReference type="NCBI Taxonomy" id="653667"/>
    <lineage>
        <taxon>Eukaryota</taxon>
        <taxon>Fungi</taxon>
        <taxon>Dikarya</taxon>
        <taxon>Ascomycota</taxon>
        <taxon>Taphrinomycotina</taxon>
        <taxon>Schizosaccharomycetes</taxon>
        <taxon>Schizosaccharomycetales</taxon>
        <taxon>Schizosaccharomycetaceae</taxon>
        <taxon>Schizosaccharomyces</taxon>
    </lineage>
</organism>
<dbReference type="STRING" id="653667.S9X9R9"/>
<dbReference type="EMBL" id="KE546988">
    <property type="protein sequence ID" value="EPY53892.1"/>
    <property type="molecule type" value="Genomic_DNA"/>
</dbReference>
<dbReference type="InterPro" id="IPR050231">
    <property type="entry name" value="Iron_ascorbate_oxido_reductase"/>
</dbReference>
<feature type="domain" description="Non-haem dioxygenase N-terminal" evidence="3">
    <location>
        <begin position="6"/>
        <end position="108"/>
    </location>
</feature>
<feature type="domain" description="Isopenicillin N synthase-like Fe(2+) 2OG dioxygenase" evidence="2">
    <location>
        <begin position="174"/>
        <end position="267"/>
    </location>
</feature>
<name>S9X9R9_SCHCR</name>
<dbReference type="Proteomes" id="UP000015464">
    <property type="component" value="Unassembled WGS sequence"/>
</dbReference>
<sequence>MKSIELPCIDLSEENTKLLATLVVDACKEWGFFTLKNHGIKLDDVQVLFKKSDDFFNLPTEEKEKYVYQVNASPSGYSRHTSERSYPDDSNTKPVREFYDIARFPNPDLETISPAFRERLPELKMFQKQCHDLSLRILELIALAFELPQDFYSKCHSSTEDFVRFIKYVVPEGKEHREDDVDTDSHFDYGTISLLFQREYGCLQIQPPKSHATVDWVRVSVDKEVISVNVADMLHFWTGGRVKSSIHQIRIEPHTRERQLIAYFATPDLDCPLNRISDKEDGKNTKTITAREYKEKRSQRPS</sequence>
<reference evidence="4 5" key="1">
    <citation type="journal article" date="2011" name="Science">
        <title>Comparative functional genomics of the fission yeasts.</title>
        <authorList>
            <person name="Rhind N."/>
            <person name="Chen Z."/>
            <person name="Yassour M."/>
            <person name="Thompson D.A."/>
            <person name="Haas B.J."/>
            <person name="Habib N."/>
            <person name="Wapinski I."/>
            <person name="Roy S."/>
            <person name="Lin M.F."/>
            <person name="Heiman D.I."/>
            <person name="Young S.K."/>
            <person name="Furuya K."/>
            <person name="Guo Y."/>
            <person name="Pidoux A."/>
            <person name="Chen H.M."/>
            <person name="Robbertse B."/>
            <person name="Goldberg J.M."/>
            <person name="Aoki K."/>
            <person name="Bayne E.H."/>
            <person name="Berlin A.M."/>
            <person name="Desjardins C.A."/>
            <person name="Dobbs E."/>
            <person name="Dukaj L."/>
            <person name="Fan L."/>
            <person name="FitzGerald M.G."/>
            <person name="French C."/>
            <person name="Gujja S."/>
            <person name="Hansen K."/>
            <person name="Keifenheim D."/>
            <person name="Levin J.Z."/>
            <person name="Mosher R.A."/>
            <person name="Mueller C.A."/>
            <person name="Pfiffner J."/>
            <person name="Priest M."/>
            <person name="Russ C."/>
            <person name="Smialowska A."/>
            <person name="Swoboda P."/>
            <person name="Sykes S.M."/>
            <person name="Vaughn M."/>
            <person name="Vengrova S."/>
            <person name="Yoder R."/>
            <person name="Zeng Q."/>
            <person name="Allshire R."/>
            <person name="Baulcombe D."/>
            <person name="Birren B.W."/>
            <person name="Brown W."/>
            <person name="Ekwall K."/>
            <person name="Kellis M."/>
            <person name="Leatherwood J."/>
            <person name="Levin H."/>
            <person name="Margalit H."/>
            <person name="Martienssen R."/>
            <person name="Nieduszynski C.A."/>
            <person name="Spatafora J.W."/>
            <person name="Friedman N."/>
            <person name="Dalgaard J.Z."/>
            <person name="Baumann P."/>
            <person name="Niki H."/>
            <person name="Regev A."/>
            <person name="Nusbaum C."/>
        </authorList>
    </citation>
    <scope>NUCLEOTIDE SEQUENCE [LARGE SCALE GENOMIC DNA]</scope>
    <source>
        <strain evidence="5">OY26 / ATCC MYA-4695 / CBS 11777 / NBRC 106824 / NRRL Y48691</strain>
    </source>
</reference>
<dbReference type="InterPro" id="IPR044861">
    <property type="entry name" value="IPNS-like_FE2OG_OXY"/>
</dbReference>
<dbReference type="Gene3D" id="2.60.120.330">
    <property type="entry name" value="B-lactam Antibiotic, Isopenicillin N Synthase, Chain"/>
    <property type="match status" value="1"/>
</dbReference>
<protein>
    <submittedName>
        <fullName evidence="4">2OG-Fe(II) oxygenase superfamily protein</fullName>
    </submittedName>
</protein>
<gene>
    <name evidence="4" type="ORF">SPOG_02882</name>
</gene>
<dbReference type="InterPro" id="IPR026992">
    <property type="entry name" value="DIOX_N"/>
</dbReference>
<dbReference type="OMA" id="ISPCEDT"/>
<evidence type="ECO:0000259" key="2">
    <source>
        <dbReference type="Pfam" id="PF03171"/>
    </source>
</evidence>
<dbReference type="AlphaFoldDB" id="S9X9R9"/>
<dbReference type="HOGENOM" id="CLU_010119_6_5_1"/>
<proteinExistence type="predicted"/>
<evidence type="ECO:0000259" key="3">
    <source>
        <dbReference type="Pfam" id="PF14226"/>
    </source>
</evidence>
<dbReference type="Pfam" id="PF03171">
    <property type="entry name" value="2OG-FeII_Oxy"/>
    <property type="match status" value="1"/>
</dbReference>
<dbReference type="RefSeq" id="XP_013020997.1">
    <property type="nucleotide sequence ID" value="XM_013165543.1"/>
</dbReference>
<dbReference type="OrthoDB" id="406156at2759"/>
<evidence type="ECO:0000313" key="5">
    <source>
        <dbReference type="Proteomes" id="UP000015464"/>
    </source>
</evidence>
<dbReference type="SUPFAM" id="SSF51197">
    <property type="entry name" value="Clavaminate synthase-like"/>
    <property type="match status" value="1"/>
</dbReference>
<dbReference type="InterPro" id="IPR027443">
    <property type="entry name" value="IPNS-like_sf"/>
</dbReference>
<dbReference type="Pfam" id="PF14226">
    <property type="entry name" value="DIOX_N"/>
    <property type="match status" value="1"/>
</dbReference>